<feature type="coiled-coil region" evidence="1">
    <location>
        <begin position="745"/>
        <end position="833"/>
    </location>
</feature>
<reference evidence="3 4" key="1">
    <citation type="submission" date="2022-07" db="EMBL/GenBank/DDBJ databases">
        <title>Genome-wide signatures of adaptation to extreme environments.</title>
        <authorList>
            <person name="Cho C.H."/>
            <person name="Yoon H.S."/>
        </authorList>
    </citation>
    <scope>NUCLEOTIDE SEQUENCE [LARGE SCALE GENOMIC DNA]</scope>
    <source>
        <strain evidence="3 4">108.79 E11</strain>
    </source>
</reference>
<dbReference type="EMBL" id="JANCYU010000009">
    <property type="protein sequence ID" value="KAK4522877.1"/>
    <property type="molecule type" value="Genomic_DNA"/>
</dbReference>
<sequence length="862" mass="98560">MSTSPRVHPSSGELLEKSECAVPSGVYETIMANTNQQSTVESGWRRRLPNRYDVERTTEQRLKVVPQKVFCFERGGSELSNSEDAVLWLFTERNIQLYGLDNSECLCTIALSSDDISCVKQFYFTNGTASVKMNGIMAIGLNSGDCVVYDGFTGTFLQTLSPPPTLNVHVAVSALGTTSVTSYVGGTVRENDLTELLLVVYANGCFSQWRLDWKADFQCSRETLYKEWYISADSCLKGAEYSSYLQLWVVLADRALLFFDCQGNMRYEFSTDYSISQLLMMDSIFPKNDAKRKVMLLILTEQGNLRYYELQDLLGSLRLEPLNSMLLSAKDCANVCSFCQICCDYFLLASDDGYLSLFQWKESSLGHTVPVCLYKKIIHSAKFYFISCKRKSEDFIVRTYCPVDNQLATSCIVVKHKPECHEISAPLGCYESRISSSTSSIYRHEEKLHTPSDRRDVEESLRQLTVAISTTPEFSNISEENRQLSVAGHHHINEDNNSVDTPSKSALLRLRETEQRLELLQIEYEQEKKIHQKLREELLHRALEAEAQVERLDAKLKEIQLKQSQQENWKEEATSPSVARNQEAYNEKIASLEKQLEEALESKQLLMAQAKEDIDYLQNRVEALDAVLLSSQQELEDFISATVEMNERIAEALDGLTDEAFEQLGGFEEVFRDWMTTVREKLNRQRKRGEEVKEELHTLQNMFRVIDHAATNKNNYEMWLQGDNSPNADAADATPRSRLLLHQVKVALQHRIMQLEEQLKQLRDKQSKESDTKTVSIVKELQVHLEQAEQRIHQLEEEKEQIAIAHDRLLEDNAALETENERLQLQLRRAVEAASYYSGRDTVSPVEPTTPREDHTSNSSKN</sequence>
<feature type="region of interest" description="Disordered" evidence="2">
    <location>
        <begin position="834"/>
        <end position="862"/>
    </location>
</feature>
<dbReference type="Proteomes" id="UP001300502">
    <property type="component" value="Unassembled WGS sequence"/>
</dbReference>
<protein>
    <submittedName>
        <fullName evidence="3">Uncharacterized protein</fullName>
    </submittedName>
</protein>
<proteinExistence type="predicted"/>
<dbReference type="AlphaFoldDB" id="A0AAV9I501"/>
<evidence type="ECO:0000256" key="2">
    <source>
        <dbReference type="SAM" id="MobiDB-lite"/>
    </source>
</evidence>
<dbReference type="InterPro" id="IPR036322">
    <property type="entry name" value="WD40_repeat_dom_sf"/>
</dbReference>
<dbReference type="SUPFAM" id="SSF50978">
    <property type="entry name" value="WD40 repeat-like"/>
    <property type="match status" value="1"/>
</dbReference>
<accession>A0AAV9I501</accession>
<evidence type="ECO:0000256" key="1">
    <source>
        <dbReference type="SAM" id="Coils"/>
    </source>
</evidence>
<evidence type="ECO:0000313" key="4">
    <source>
        <dbReference type="Proteomes" id="UP001300502"/>
    </source>
</evidence>
<keyword evidence="4" id="KW-1185">Reference proteome</keyword>
<gene>
    <name evidence="3" type="ORF">GAYE_PCTG32G0767</name>
</gene>
<keyword evidence="1" id="KW-0175">Coiled coil</keyword>
<feature type="coiled-coil region" evidence="1">
    <location>
        <begin position="675"/>
        <end position="702"/>
    </location>
</feature>
<organism evidence="3 4">
    <name type="scientific">Galdieria yellowstonensis</name>
    <dbReference type="NCBI Taxonomy" id="3028027"/>
    <lineage>
        <taxon>Eukaryota</taxon>
        <taxon>Rhodophyta</taxon>
        <taxon>Bangiophyceae</taxon>
        <taxon>Galdieriales</taxon>
        <taxon>Galdieriaceae</taxon>
        <taxon>Galdieria</taxon>
    </lineage>
</organism>
<comment type="caution">
    <text evidence="3">The sequence shown here is derived from an EMBL/GenBank/DDBJ whole genome shotgun (WGS) entry which is preliminary data.</text>
</comment>
<feature type="coiled-coil region" evidence="1">
    <location>
        <begin position="503"/>
        <end position="627"/>
    </location>
</feature>
<name>A0AAV9I501_9RHOD</name>
<evidence type="ECO:0000313" key="3">
    <source>
        <dbReference type="EMBL" id="KAK4522877.1"/>
    </source>
</evidence>